<keyword evidence="2" id="KW-0418">Kinase</keyword>
<reference evidence="2" key="1">
    <citation type="submission" date="2022-07" db="EMBL/GenBank/DDBJ databases">
        <title>Phylogenomic reconstructions and comparative analyses of Kickxellomycotina fungi.</title>
        <authorList>
            <person name="Reynolds N.K."/>
            <person name="Stajich J.E."/>
            <person name="Barry K."/>
            <person name="Grigoriev I.V."/>
            <person name="Crous P."/>
            <person name="Smith M.E."/>
        </authorList>
    </citation>
    <scope>NUCLEOTIDE SEQUENCE</scope>
    <source>
        <strain evidence="2">NRRL 3115</strain>
    </source>
</reference>
<proteinExistence type="predicted"/>
<dbReference type="PANTHER" id="PTHR10026">
    <property type="entry name" value="CYCLIN"/>
    <property type="match status" value="1"/>
</dbReference>
<protein>
    <submittedName>
        <fullName evidence="2">RNA polymerase II C-terminal domain kinase beta subunit</fullName>
        <ecNumber evidence="2">3.2.1.21</ecNumber>
    </submittedName>
</protein>
<dbReference type="OrthoDB" id="25002at2759"/>
<keyword evidence="2" id="KW-0326">Glycosidase</keyword>
<feature type="domain" description="Cyclin N-terminal" evidence="1">
    <location>
        <begin position="25"/>
        <end position="156"/>
    </location>
</feature>
<dbReference type="GO" id="GO:0008422">
    <property type="term" value="F:beta-glucosidase activity"/>
    <property type="evidence" value="ECO:0007669"/>
    <property type="project" value="UniProtKB-EC"/>
</dbReference>
<evidence type="ECO:0000313" key="3">
    <source>
        <dbReference type="Proteomes" id="UP001151518"/>
    </source>
</evidence>
<dbReference type="Proteomes" id="UP001151518">
    <property type="component" value="Unassembled WGS sequence"/>
</dbReference>
<dbReference type="Gene3D" id="1.10.472.10">
    <property type="entry name" value="Cyclin-like"/>
    <property type="match status" value="2"/>
</dbReference>
<evidence type="ECO:0000313" key="2">
    <source>
        <dbReference type="EMBL" id="KAJ2681109.1"/>
    </source>
</evidence>
<dbReference type="EMBL" id="JANBTW010000001">
    <property type="protein sequence ID" value="KAJ2681109.1"/>
    <property type="molecule type" value="Genomic_DNA"/>
</dbReference>
<keyword evidence="2" id="KW-0808">Transferase</keyword>
<organism evidence="2 3">
    <name type="scientific">Coemansia spiralis</name>
    <dbReference type="NCBI Taxonomy" id="417178"/>
    <lineage>
        <taxon>Eukaryota</taxon>
        <taxon>Fungi</taxon>
        <taxon>Fungi incertae sedis</taxon>
        <taxon>Zoopagomycota</taxon>
        <taxon>Kickxellomycotina</taxon>
        <taxon>Kickxellomycetes</taxon>
        <taxon>Kickxellales</taxon>
        <taxon>Kickxellaceae</taxon>
        <taxon>Coemansia</taxon>
    </lineage>
</organism>
<dbReference type="SUPFAM" id="SSF47954">
    <property type="entry name" value="Cyclin-like"/>
    <property type="match status" value="2"/>
</dbReference>
<sequence>MAAAQQQATSGNGRSSRRTFLTSEYIHSQLTNSPRADYPAKQEPLDHPALVSAAKNCVFIKEISRALGFPSRTISTAQLLVHRAHIRRPTGTTDLALACLFVAAKMEETIKRLRDILVQSYVMANHKEPKPSNVDRMRASVLAAEQVVLEAIGFDFRTVHPHLLFVKLAKLARLPRDSRIVSAGWTILADAYFTTLPLQYPSTVTAAGSLYLAWCLDTEGETDGFARCLFAGEVAEAPTLRCKQPAERPHTLDLERDNEWWTRFAVSTKDMAGFVRQMADFYTRFFNSAIATAEYLERHKNGLPSKDMAQKIGQWRMKLTS</sequence>
<dbReference type="InterPro" id="IPR006671">
    <property type="entry name" value="Cyclin_N"/>
</dbReference>
<comment type="caution">
    <text evidence="2">The sequence shown here is derived from an EMBL/GenBank/DDBJ whole genome shotgun (WGS) entry which is preliminary data.</text>
</comment>
<dbReference type="InterPro" id="IPR036915">
    <property type="entry name" value="Cyclin-like_sf"/>
</dbReference>
<dbReference type="InterPro" id="IPR043198">
    <property type="entry name" value="Cyclin/Ssn8"/>
</dbReference>
<dbReference type="Pfam" id="PF00134">
    <property type="entry name" value="Cyclin_N"/>
    <property type="match status" value="1"/>
</dbReference>
<dbReference type="GO" id="GO:0006357">
    <property type="term" value="P:regulation of transcription by RNA polymerase II"/>
    <property type="evidence" value="ECO:0007669"/>
    <property type="project" value="InterPro"/>
</dbReference>
<evidence type="ECO:0000259" key="1">
    <source>
        <dbReference type="Pfam" id="PF00134"/>
    </source>
</evidence>
<name>A0A9W8GD59_9FUNG</name>
<dbReference type="GO" id="GO:0016538">
    <property type="term" value="F:cyclin-dependent protein serine/threonine kinase regulator activity"/>
    <property type="evidence" value="ECO:0007669"/>
    <property type="project" value="InterPro"/>
</dbReference>
<dbReference type="GO" id="GO:0016301">
    <property type="term" value="F:kinase activity"/>
    <property type="evidence" value="ECO:0007669"/>
    <property type="project" value="UniProtKB-KW"/>
</dbReference>
<accession>A0A9W8GD59</accession>
<gene>
    <name evidence="2" type="primary">CTK2</name>
    <name evidence="2" type="ORF">GGI25_000064</name>
</gene>
<dbReference type="EC" id="3.2.1.21" evidence="2"/>
<dbReference type="AlphaFoldDB" id="A0A9W8GD59"/>
<keyword evidence="2" id="KW-0378">Hydrolase</keyword>
<dbReference type="CDD" id="cd20546">
    <property type="entry name" value="CYCLIN_SpCG1C_ScCTK2-like_rpt2"/>
    <property type="match status" value="1"/>
</dbReference>